<accession>A0A3B0ANT8</accession>
<evidence type="ECO:0000256" key="1">
    <source>
        <dbReference type="ARBA" id="ARBA00004196"/>
    </source>
</evidence>
<proteinExistence type="inferred from homology"/>
<dbReference type="GO" id="GO:0055085">
    <property type="term" value="P:transmembrane transport"/>
    <property type="evidence" value="ECO:0007669"/>
    <property type="project" value="InterPro"/>
</dbReference>
<dbReference type="PROSITE" id="PS01037">
    <property type="entry name" value="SBP_BACTERIAL_1"/>
    <property type="match status" value="1"/>
</dbReference>
<keyword evidence="4 7" id="KW-0732">Signal</keyword>
<dbReference type="SUPFAM" id="SSF53850">
    <property type="entry name" value="Periplasmic binding protein-like II"/>
    <property type="match status" value="1"/>
</dbReference>
<evidence type="ECO:0000313" key="9">
    <source>
        <dbReference type="Proteomes" id="UP000282311"/>
    </source>
</evidence>
<name>A0A3B0ANT8_9BACL</name>
<evidence type="ECO:0000256" key="4">
    <source>
        <dbReference type="ARBA" id="ARBA00022729"/>
    </source>
</evidence>
<evidence type="ECO:0000313" key="8">
    <source>
        <dbReference type="EMBL" id="RKN61991.1"/>
    </source>
</evidence>
<dbReference type="PANTHER" id="PTHR43649">
    <property type="entry name" value="ARABINOSE-BINDING PROTEIN-RELATED"/>
    <property type="match status" value="1"/>
</dbReference>
<sequence>MKRFTSKVLTVMLFSTSLIGCAQNNETGSTPEHKTNTEPKTITVYRYGVNLTDEEFQKFFVEPVKKKYPHITLQMIVQDKGKNPEDLLAAGTFPDIIFTSNNTFQAFKDLKVVQSLDEMIKKDSTELKKVQPVIMDSFREYGDRGELVALPFSINVAALLYNKDLFNKFGVEYPKDLMTWDETIALARKLMRNEGGVQYAGFDSTGASLIATQLSLPFVDPKTNKSMIDSPEWIKVYKLINEFYRMQGFNDLKQIGREAFITDQTIAMLPLWADNFTGRFETEYKKGTLTLNWDMVALPNFPEALGTGREANVHAMMLSSLSNNKDDALKVMTYMLSDEVQTAIAKSGRFSTLEGTEFEKVFGAELESLKGKHIEAFFKAKPRKIHTPTKYDQTIVRGLTDAAAEELRKTNKDINTLVREYKEKADKAIAEAIEKSK</sequence>
<gene>
    <name evidence="8" type="ORF">D7M11_35090</name>
</gene>
<dbReference type="InterPro" id="IPR006061">
    <property type="entry name" value="SBP_1_CS"/>
</dbReference>
<evidence type="ECO:0000256" key="6">
    <source>
        <dbReference type="SAM" id="Coils"/>
    </source>
</evidence>
<dbReference type="PROSITE" id="PS51257">
    <property type="entry name" value="PROKAR_LIPOPROTEIN"/>
    <property type="match status" value="1"/>
</dbReference>
<comment type="caution">
    <text evidence="8">The sequence shown here is derived from an EMBL/GenBank/DDBJ whole genome shotgun (WGS) entry which is preliminary data.</text>
</comment>
<evidence type="ECO:0000256" key="2">
    <source>
        <dbReference type="ARBA" id="ARBA00008520"/>
    </source>
</evidence>
<dbReference type="Pfam" id="PF01547">
    <property type="entry name" value="SBP_bac_1"/>
    <property type="match status" value="1"/>
</dbReference>
<dbReference type="GO" id="GO:0030313">
    <property type="term" value="C:cell envelope"/>
    <property type="evidence" value="ECO:0007669"/>
    <property type="project" value="UniProtKB-SubCell"/>
</dbReference>
<dbReference type="OrthoDB" id="9768630at2"/>
<evidence type="ECO:0000256" key="5">
    <source>
        <dbReference type="ARBA" id="ARBA00022764"/>
    </source>
</evidence>
<keyword evidence="6" id="KW-0175">Coiled coil</keyword>
<dbReference type="InterPro" id="IPR006059">
    <property type="entry name" value="SBP"/>
</dbReference>
<keyword evidence="3" id="KW-0813">Transport</keyword>
<comment type="subcellular location">
    <subcellularLocation>
        <location evidence="1">Cell envelope</location>
    </subcellularLocation>
</comment>
<protein>
    <submittedName>
        <fullName evidence="8">Extracellular solute-binding protein</fullName>
    </submittedName>
</protein>
<feature type="coiled-coil region" evidence="6">
    <location>
        <begin position="404"/>
        <end position="431"/>
    </location>
</feature>
<evidence type="ECO:0000256" key="3">
    <source>
        <dbReference type="ARBA" id="ARBA00022448"/>
    </source>
</evidence>
<feature type="chain" id="PRO_5039362235" evidence="7">
    <location>
        <begin position="23"/>
        <end position="437"/>
    </location>
</feature>
<feature type="signal peptide" evidence="7">
    <location>
        <begin position="1"/>
        <end position="22"/>
    </location>
</feature>
<reference evidence="8 9" key="1">
    <citation type="journal article" date="2007" name="Int. J. Syst. Evol. Microbiol.">
        <title>Paenibacillus ginsengarvi sp. nov., isolated from soil from ginseng cultivation.</title>
        <authorList>
            <person name="Yoon M.H."/>
            <person name="Ten L.N."/>
            <person name="Im W.T."/>
        </authorList>
    </citation>
    <scope>NUCLEOTIDE SEQUENCE [LARGE SCALE GENOMIC DNA]</scope>
    <source>
        <strain evidence="8 9">KCTC 13059</strain>
    </source>
</reference>
<dbReference type="RefSeq" id="WP_120751927.1">
    <property type="nucleotide sequence ID" value="NZ_RBAH01000050.1"/>
</dbReference>
<dbReference type="EMBL" id="RBAH01000050">
    <property type="protein sequence ID" value="RKN61991.1"/>
    <property type="molecule type" value="Genomic_DNA"/>
</dbReference>
<dbReference type="PANTHER" id="PTHR43649:SF31">
    <property type="entry name" value="SN-GLYCEROL-3-PHOSPHATE-BINDING PERIPLASMIC PROTEIN UGPB"/>
    <property type="match status" value="1"/>
</dbReference>
<dbReference type="InterPro" id="IPR050490">
    <property type="entry name" value="Bact_solute-bd_prot1"/>
</dbReference>
<dbReference type="AlphaFoldDB" id="A0A3B0ANT8"/>
<dbReference type="Proteomes" id="UP000282311">
    <property type="component" value="Unassembled WGS sequence"/>
</dbReference>
<comment type="similarity">
    <text evidence="2">Belongs to the bacterial solute-binding protein 1 family.</text>
</comment>
<keyword evidence="5" id="KW-0574">Periplasm</keyword>
<organism evidence="8 9">
    <name type="scientific">Paenibacillus ginsengarvi</name>
    <dbReference type="NCBI Taxonomy" id="400777"/>
    <lineage>
        <taxon>Bacteria</taxon>
        <taxon>Bacillati</taxon>
        <taxon>Bacillota</taxon>
        <taxon>Bacilli</taxon>
        <taxon>Bacillales</taxon>
        <taxon>Paenibacillaceae</taxon>
        <taxon>Paenibacillus</taxon>
    </lineage>
</organism>
<evidence type="ECO:0000256" key="7">
    <source>
        <dbReference type="SAM" id="SignalP"/>
    </source>
</evidence>
<dbReference type="Gene3D" id="3.40.190.10">
    <property type="entry name" value="Periplasmic binding protein-like II"/>
    <property type="match status" value="1"/>
</dbReference>
<keyword evidence="9" id="KW-1185">Reference proteome</keyword>